<comment type="similarity">
    <text evidence="1">Belongs to the HpcH/HpaI aldolase family.</text>
</comment>
<gene>
    <name evidence="5" type="ORF">FISHEDRAFT_53803</name>
</gene>
<dbReference type="AlphaFoldDB" id="A0A0D7A1L8"/>
<evidence type="ECO:0000256" key="1">
    <source>
        <dbReference type="ARBA" id="ARBA00005568"/>
    </source>
</evidence>
<dbReference type="PANTHER" id="PTHR30502">
    <property type="entry name" value="2-KETO-3-DEOXY-L-RHAMNONATE ALDOLASE"/>
    <property type="match status" value="1"/>
</dbReference>
<dbReference type="SUPFAM" id="SSF51621">
    <property type="entry name" value="Phosphoenolpyruvate/pyruvate domain"/>
    <property type="match status" value="1"/>
</dbReference>
<keyword evidence="2" id="KW-0479">Metal-binding</keyword>
<dbReference type="EMBL" id="KN882110">
    <property type="protein sequence ID" value="KIY43309.1"/>
    <property type="molecule type" value="Genomic_DNA"/>
</dbReference>
<dbReference type="InterPro" id="IPR005000">
    <property type="entry name" value="Aldolase/citrate-lyase_domain"/>
</dbReference>
<keyword evidence="5" id="KW-0670">Pyruvate</keyword>
<dbReference type="InterPro" id="IPR015813">
    <property type="entry name" value="Pyrv/PenolPyrv_kinase-like_dom"/>
</dbReference>
<name>A0A0D7A1L8_9AGAR</name>
<dbReference type="InterPro" id="IPR050251">
    <property type="entry name" value="HpcH-HpaI_aldolase"/>
</dbReference>
<proteinExistence type="inferred from homology"/>
<evidence type="ECO:0000313" key="6">
    <source>
        <dbReference type="Proteomes" id="UP000054144"/>
    </source>
</evidence>
<feature type="domain" description="HpcH/HpaI aldolase/citrate lyase" evidence="4">
    <location>
        <begin position="20"/>
        <end position="239"/>
    </location>
</feature>
<keyword evidence="6" id="KW-1185">Reference proteome</keyword>
<dbReference type="GO" id="GO:0016832">
    <property type="term" value="F:aldehyde-lyase activity"/>
    <property type="evidence" value="ECO:0007669"/>
    <property type="project" value="TreeGrafter"/>
</dbReference>
<reference evidence="5 6" key="1">
    <citation type="journal article" date="2015" name="Fungal Genet. Biol.">
        <title>Evolution of novel wood decay mechanisms in Agaricales revealed by the genome sequences of Fistulina hepatica and Cylindrobasidium torrendii.</title>
        <authorList>
            <person name="Floudas D."/>
            <person name="Held B.W."/>
            <person name="Riley R."/>
            <person name="Nagy L.G."/>
            <person name="Koehler G."/>
            <person name="Ransdell A.S."/>
            <person name="Younus H."/>
            <person name="Chow J."/>
            <person name="Chiniquy J."/>
            <person name="Lipzen A."/>
            <person name="Tritt A."/>
            <person name="Sun H."/>
            <person name="Haridas S."/>
            <person name="LaButti K."/>
            <person name="Ohm R.A."/>
            <person name="Kues U."/>
            <person name="Blanchette R.A."/>
            <person name="Grigoriev I.V."/>
            <person name="Minto R.E."/>
            <person name="Hibbett D.S."/>
        </authorList>
    </citation>
    <scope>NUCLEOTIDE SEQUENCE [LARGE SCALE GENOMIC DNA]</scope>
    <source>
        <strain evidence="5 6">ATCC 64428</strain>
    </source>
</reference>
<organism evidence="5 6">
    <name type="scientific">Fistulina hepatica ATCC 64428</name>
    <dbReference type="NCBI Taxonomy" id="1128425"/>
    <lineage>
        <taxon>Eukaryota</taxon>
        <taxon>Fungi</taxon>
        <taxon>Dikarya</taxon>
        <taxon>Basidiomycota</taxon>
        <taxon>Agaricomycotina</taxon>
        <taxon>Agaricomycetes</taxon>
        <taxon>Agaricomycetidae</taxon>
        <taxon>Agaricales</taxon>
        <taxon>Fistulinaceae</taxon>
        <taxon>Fistulina</taxon>
    </lineage>
</organism>
<accession>A0A0D7A1L8</accession>
<dbReference type="Proteomes" id="UP000054144">
    <property type="component" value="Unassembled WGS sequence"/>
</dbReference>
<sequence length="250" mass="26518">MPSIISPLRTAIREHKRALGAWVTFPSPALARVVARTKGLSWVLIDAEHGLITDQHYYDMVNAVAACGVSPIIRIPADQPWMIKRALDSGAHGVMIPLIESAVGATAVVNACKYPPQGIRGFGPMFTDATGALLSDYAATANDDIVIIVQIELSNAVKEIDAILATGVDVAFIGPFDLSINMGVPFGGTEHEAAIETVRAACQRAGKYSAMYCMDGEQSAKRIAQGFNMVSVTTDIDTLVAGMESAVSRV</sequence>
<dbReference type="Pfam" id="PF03328">
    <property type="entry name" value="HpcH_HpaI"/>
    <property type="match status" value="1"/>
</dbReference>
<evidence type="ECO:0000259" key="4">
    <source>
        <dbReference type="Pfam" id="PF03328"/>
    </source>
</evidence>
<dbReference type="GO" id="GO:0046872">
    <property type="term" value="F:metal ion binding"/>
    <property type="evidence" value="ECO:0007669"/>
    <property type="project" value="UniProtKB-KW"/>
</dbReference>
<dbReference type="PANTHER" id="PTHR30502:SF0">
    <property type="entry name" value="PHOSPHOENOLPYRUVATE CARBOXYLASE FAMILY PROTEIN"/>
    <property type="match status" value="1"/>
</dbReference>
<keyword evidence="3" id="KW-0456">Lyase</keyword>
<dbReference type="Gene3D" id="3.20.20.60">
    <property type="entry name" value="Phosphoenolpyruvate-binding domains"/>
    <property type="match status" value="1"/>
</dbReference>
<dbReference type="GO" id="GO:0005737">
    <property type="term" value="C:cytoplasm"/>
    <property type="evidence" value="ECO:0007669"/>
    <property type="project" value="TreeGrafter"/>
</dbReference>
<dbReference type="OrthoDB" id="1621678at2759"/>
<protein>
    <submittedName>
        <fullName evidence="5">Phosphoenolpyruvate/pyruvate domain-containing protein</fullName>
    </submittedName>
</protein>
<evidence type="ECO:0000256" key="3">
    <source>
        <dbReference type="ARBA" id="ARBA00023239"/>
    </source>
</evidence>
<evidence type="ECO:0000256" key="2">
    <source>
        <dbReference type="ARBA" id="ARBA00022723"/>
    </source>
</evidence>
<dbReference type="InterPro" id="IPR040442">
    <property type="entry name" value="Pyrv_kinase-like_dom_sf"/>
</dbReference>
<evidence type="ECO:0000313" key="5">
    <source>
        <dbReference type="EMBL" id="KIY43309.1"/>
    </source>
</evidence>